<dbReference type="InterPro" id="IPR022453">
    <property type="entry name" value="Znf_MqsA-type"/>
</dbReference>
<dbReference type="Gene3D" id="3.10.20.860">
    <property type="match status" value="1"/>
</dbReference>
<organism evidence="2 3">
    <name type="scientific">Candidatus Saganbacteria bacterium CG08_land_8_20_14_0_20_45_16</name>
    <dbReference type="NCBI Taxonomy" id="2014293"/>
    <lineage>
        <taxon>Bacteria</taxon>
        <taxon>Bacillati</taxon>
        <taxon>Saganbacteria</taxon>
    </lineage>
</organism>
<protein>
    <recommendedName>
        <fullName evidence="4">YgiT-type zinc finger domain-containing protein</fullName>
    </recommendedName>
</protein>
<dbReference type="NCBIfam" id="TIGR03831">
    <property type="entry name" value="YgiT_finger"/>
    <property type="match status" value="1"/>
</dbReference>
<dbReference type="AlphaFoldDB" id="A0A2H0Y178"/>
<gene>
    <name evidence="2" type="ORF">COT42_01470</name>
</gene>
<evidence type="ECO:0008006" key="4">
    <source>
        <dbReference type="Google" id="ProtNLM"/>
    </source>
</evidence>
<accession>A0A2H0Y178</accession>
<comment type="caution">
    <text evidence="2">The sequence shown here is derived from an EMBL/GenBank/DDBJ whole genome shotgun (WGS) entry which is preliminary data.</text>
</comment>
<feature type="compositionally biased region" description="Basic residues" evidence="1">
    <location>
        <begin position="79"/>
        <end position="92"/>
    </location>
</feature>
<evidence type="ECO:0000313" key="3">
    <source>
        <dbReference type="Proteomes" id="UP000231343"/>
    </source>
</evidence>
<reference evidence="2 3" key="1">
    <citation type="submission" date="2017-09" db="EMBL/GenBank/DDBJ databases">
        <title>Depth-based differentiation of microbial function through sediment-hosted aquifers and enrichment of novel symbionts in the deep terrestrial subsurface.</title>
        <authorList>
            <person name="Probst A.J."/>
            <person name="Ladd B."/>
            <person name="Jarett J.K."/>
            <person name="Geller-Mcgrath D.E."/>
            <person name="Sieber C.M."/>
            <person name="Emerson J.B."/>
            <person name="Anantharaman K."/>
            <person name="Thomas B.C."/>
            <person name="Malmstrom R."/>
            <person name="Stieglmeier M."/>
            <person name="Klingl A."/>
            <person name="Woyke T."/>
            <person name="Ryan C.M."/>
            <person name="Banfield J.F."/>
        </authorList>
    </citation>
    <scope>NUCLEOTIDE SEQUENCE [LARGE SCALE GENOMIC DNA]</scope>
    <source>
        <strain evidence="2">CG08_land_8_20_14_0_20_45_16</strain>
    </source>
</reference>
<dbReference type="Proteomes" id="UP000231343">
    <property type="component" value="Unassembled WGS sequence"/>
</dbReference>
<evidence type="ECO:0000256" key="1">
    <source>
        <dbReference type="SAM" id="MobiDB-lite"/>
    </source>
</evidence>
<evidence type="ECO:0000313" key="2">
    <source>
        <dbReference type="EMBL" id="PIS31289.1"/>
    </source>
</evidence>
<feature type="region of interest" description="Disordered" evidence="1">
    <location>
        <begin position="78"/>
        <end position="98"/>
    </location>
</feature>
<name>A0A2H0Y178_UNCSA</name>
<sequence length="98" mass="11151">MTQQSKNEKYAELIKESNPGQCQACGGMVSMEKVNLEDFQDGKLFLMEGIPAYVCQECGEVWVPEPIIKEFENMIETTKKHHQATKKNKKGGNKNEKK</sequence>
<proteinExistence type="predicted"/>
<dbReference type="EMBL" id="PEYM01000027">
    <property type="protein sequence ID" value="PIS31289.1"/>
    <property type="molecule type" value="Genomic_DNA"/>
</dbReference>